<dbReference type="RefSeq" id="WP_186835473.1">
    <property type="nucleotide sequence ID" value="NZ_JACOOQ010000019.1"/>
</dbReference>
<feature type="compositionally biased region" description="Low complexity" evidence="1">
    <location>
        <begin position="506"/>
        <end position="567"/>
    </location>
</feature>
<comment type="caution">
    <text evidence="4">The sequence shown here is derived from an EMBL/GenBank/DDBJ whole genome shotgun (WGS) entry which is preliminary data.</text>
</comment>
<dbReference type="Gene3D" id="2.60.40.10">
    <property type="entry name" value="Immunoglobulins"/>
    <property type="match status" value="3"/>
</dbReference>
<evidence type="ECO:0000313" key="5">
    <source>
        <dbReference type="Proteomes" id="UP000662088"/>
    </source>
</evidence>
<dbReference type="InterPro" id="IPR032179">
    <property type="entry name" value="Cry22Aa_Ig-like"/>
</dbReference>
<feature type="compositionally biased region" description="Low complexity" evidence="1">
    <location>
        <begin position="452"/>
        <end position="476"/>
    </location>
</feature>
<sequence>MKKVNTKTKVIALSTAAVMTTAIYLKSDNVTNAEQYAQVSDNAIELNVDKQNKDTIKLSLSNFSDLAKSLQLSVKIEGNAIFTDDSIKWLVKSQNDDLKTDVKISADKKQMDIFILSNSNIEIDGGLLEICEINVAKENKNSTEGYTVVPNVNSEGIAYNYIIDGTNKQVKGSDIVNSSKDKLTVNTAPVISLVESPKIVEGNIIIKTGDVFKPLEYVKATDDEDGEITNITANSNGVDNKKPGSYKVTYVATDKEGESTTFEAIVVVEEAKQSVSNPVMTVTNKNIQIRQGETFDPLNGVIATDYQGRKLTVTVTGTYDVEALGSYVLTYTATDAYGNTVTDTATLEVVKQNAPVINGVKSEVTIEVGQAFDPLENVTATDFAGNAVEVKVTGTYDVNVPGEYTITYKAVDNYGTESAEMKTILKVVEKSNNNQKPDDSGNKPDNGGSNPGDGVNKPDNGGNNPGDGVNKPDNGGSNPGDSVNKPDNGGSNPGDGVNKPDNEGSNPGDGVNKPDNGGNNPGNNINSSSNGTNTGQNTGNVNSGDSKNENVISENNNSTTNSSKIPTTGAAVGSGIIVSIGSVIALIGAYLFKKNR</sequence>
<organism evidence="4 5">
    <name type="scientific">Clostridium lentum</name>
    <dbReference type="NCBI Taxonomy" id="2763037"/>
    <lineage>
        <taxon>Bacteria</taxon>
        <taxon>Bacillati</taxon>
        <taxon>Bacillota</taxon>
        <taxon>Clostridia</taxon>
        <taxon>Eubacteriales</taxon>
        <taxon>Clostridiaceae</taxon>
        <taxon>Clostridium</taxon>
    </lineage>
</organism>
<dbReference type="Pfam" id="PF16403">
    <property type="entry name" value="Bact_surface_Ig-like"/>
    <property type="match status" value="3"/>
</dbReference>
<feature type="domain" description="Pesticidal crystal protein Cry22Aa Ig-like" evidence="3">
    <location>
        <begin position="284"/>
        <end position="349"/>
    </location>
</feature>
<keyword evidence="2" id="KW-1133">Transmembrane helix</keyword>
<dbReference type="AlphaFoldDB" id="A0A8I0DM74"/>
<keyword evidence="5" id="KW-1185">Reference proteome</keyword>
<feature type="domain" description="Pesticidal crystal protein Cry22Aa Ig-like" evidence="3">
    <location>
        <begin position="361"/>
        <end position="420"/>
    </location>
</feature>
<feature type="region of interest" description="Disordered" evidence="1">
    <location>
        <begin position="432"/>
        <end position="567"/>
    </location>
</feature>
<name>A0A8I0DM74_9CLOT</name>
<dbReference type="Proteomes" id="UP000662088">
    <property type="component" value="Unassembled WGS sequence"/>
</dbReference>
<feature type="transmembrane region" description="Helical" evidence="2">
    <location>
        <begin position="570"/>
        <end position="592"/>
    </location>
</feature>
<protein>
    <submittedName>
        <fullName evidence="4">DUF5011 domain-containing protein</fullName>
    </submittedName>
</protein>
<dbReference type="EMBL" id="JACOOQ010000019">
    <property type="protein sequence ID" value="MBC5640928.1"/>
    <property type="molecule type" value="Genomic_DNA"/>
</dbReference>
<evidence type="ECO:0000256" key="2">
    <source>
        <dbReference type="SAM" id="Phobius"/>
    </source>
</evidence>
<feature type="domain" description="Pesticidal crystal protein Cry22Aa Ig-like" evidence="3">
    <location>
        <begin position="203"/>
        <end position="263"/>
    </location>
</feature>
<gene>
    <name evidence="4" type="ORF">H8R92_10930</name>
</gene>
<keyword evidence="2" id="KW-0472">Membrane</keyword>
<accession>A0A8I0DM74</accession>
<keyword evidence="2" id="KW-0812">Transmembrane</keyword>
<evidence type="ECO:0000259" key="3">
    <source>
        <dbReference type="Pfam" id="PF16403"/>
    </source>
</evidence>
<evidence type="ECO:0000313" key="4">
    <source>
        <dbReference type="EMBL" id="MBC5640928.1"/>
    </source>
</evidence>
<proteinExistence type="predicted"/>
<evidence type="ECO:0000256" key="1">
    <source>
        <dbReference type="SAM" id="MobiDB-lite"/>
    </source>
</evidence>
<reference evidence="4" key="1">
    <citation type="submission" date="2020-08" db="EMBL/GenBank/DDBJ databases">
        <title>Genome public.</title>
        <authorList>
            <person name="Liu C."/>
            <person name="Sun Q."/>
        </authorList>
    </citation>
    <scope>NUCLEOTIDE SEQUENCE</scope>
    <source>
        <strain evidence="4">NSJ-42</strain>
    </source>
</reference>
<dbReference type="InterPro" id="IPR013783">
    <property type="entry name" value="Ig-like_fold"/>
</dbReference>